<dbReference type="Pfam" id="PF01067">
    <property type="entry name" value="Calpain_III"/>
    <property type="match status" value="1"/>
</dbReference>
<dbReference type="EMBL" id="AMQM01000252">
    <property type="status" value="NOT_ANNOTATED_CDS"/>
    <property type="molecule type" value="Genomic_DNA"/>
</dbReference>
<dbReference type="GO" id="GO:0004198">
    <property type="term" value="F:calcium-dependent cysteine-type endopeptidase activity"/>
    <property type="evidence" value="ECO:0007669"/>
    <property type="project" value="InterPro"/>
</dbReference>
<evidence type="ECO:0000259" key="5">
    <source>
        <dbReference type="Pfam" id="PF01067"/>
    </source>
</evidence>
<evidence type="ECO:0000313" key="7">
    <source>
        <dbReference type="EnsemblMetazoa" id="HelroP159446"/>
    </source>
</evidence>
<dbReference type="InterPro" id="IPR036213">
    <property type="entry name" value="Calpain_III_sf"/>
</dbReference>
<keyword evidence="3" id="KW-0378">Hydrolase</keyword>
<reference evidence="7" key="3">
    <citation type="submission" date="2015-06" db="UniProtKB">
        <authorList>
            <consortium name="EnsemblMetazoa"/>
        </authorList>
    </citation>
    <scope>IDENTIFICATION</scope>
</reference>
<reference evidence="6 8" key="2">
    <citation type="journal article" date="2013" name="Nature">
        <title>Insights into bilaterian evolution from three spiralian genomes.</title>
        <authorList>
            <person name="Simakov O."/>
            <person name="Marletaz F."/>
            <person name="Cho S.J."/>
            <person name="Edsinger-Gonzales E."/>
            <person name="Havlak P."/>
            <person name="Hellsten U."/>
            <person name="Kuo D.H."/>
            <person name="Larsson T."/>
            <person name="Lv J."/>
            <person name="Arendt D."/>
            <person name="Savage R."/>
            <person name="Osoegawa K."/>
            <person name="de Jong P."/>
            <person name="Grimwood J."/>
            <person name="Chapman J.A."/>
            <person name="Shapiro H."/>
            <person name="Aerts A."/>
            <person name="Otillar R.P."/>
            <person name="Terry A.Y."/>
            <person name="Boore J.L."/>
            <person name="Grigoriev I.V."/>
            <person name="Lindberg D.R."/>
            <person name="Seaver E.C."/>
            <person name="Weisblat D.A."/>
            <person name="Putnam N.H."/>
            <person name="Rokhsar D.S."/>
        </authorList>
    </citation>
    <scope>NUCLEOTIDE SEQUENCE</scope>
</reference>
<organism evidence="7 8">
    <name type="scientific">Helobdella robusta</name>
    <name type="common">Californian leech</name>
    <dbReference type="NCBI Taxonomy" id="6412"/>
    <lineage>
        <taxon>Eukaryota</taxon>
        <taxon>Metazoa</taxon>
        <taxon>Spiralia</taxon>
        <taxon>Lophotrochozoa</taxon>
        <taxon>Annelida</taxon>
        <taxon>Clitellata</taxon>
        <taxon>Hirudinea</taxon>
        <taxon>Rhynchobdellida</taxon>
        <taxon>Glossiphoniidae</taxon>
        <taxon>Helobdella</taxon>
    </lineage>
</organism>
<sequence length="279" mass="32037">MSFEDFVANFSGIAYCNWKGGKVCGRKKHEHWKTTVSDVNPGCCNCSGTNWVRNIEDDPNFWRNQQYLIGVSEEESKASPVFVISLNQIFLEGPVAEEKISTVDFHIYKLKDDKVQENLTSLNWKSRAEKIDAWNDSDKGTTDRQLTRHVRLDSGNYVLIPCTDELESNALYALTYETVQTIQNFYSQINASAGGREAHDHLNQTINNLNNLKSKFERFAEDTTATVHVRYLQNLFLAVHPRMDQSIMNSIIFRYGGSDVHMSFDDFVQAMYKTVYRVT</sequence>
<evidence type="ECO:0000313" key="8">
    <source>
        <dbReference type="Proteomes" id="UP000015101"/>
    </source>
</evidence>
<dbReference type="GO" id="GO:0006508">
    <property type="term" value="P:proteolysis"/>
    <property type="evidence" value="ECO:0007669"/>
    <property type="project" value="UniProtKB-KW"/>
</dbReference>
<dbReference type="RefSeq" id="XP_009009579.1">
    <property type="nucleotide sequence ID" value="XM_009011331.1"/>
</dbReference>
<keyword evidence="2" id="KW-0645">Protease</keyword>
<evidence type="ECO:0000256" key="3">
    <source>
        <dbReference type="ARBA" id="ARBA00022801"/>
    </source>
</evidence>
<dbReference type="Gene3D" id="1.10.238.10">
    <property type="entry name" value="EF-hand"/>
    <property type="match status" value="1"/>
</dbReference>
<gene>
    <name evidence="7" type="primary">20198317</name>
    <name evidence="6" type="ORF">HELRODRAFT_159446</name>
</gene>
<dbReference type="PANTHER" id="PTHR10183">
    <property type="entry name" value="CALPAIN"/>
    <property type="match status" value="1"/>
</dbReference>
<dbReference type="EnsemblMetazoa" id="HelroT159446">
    <property type="protein sequence ID" value="HelroP159446"/>
    <property type="gene ID" value="HelroG159446"/>
</dbReference>
<reference evidence="8" key="1">
    <citation type="submission" date="2012-12" db="EMBL/GenBank/DDBJ databases">
        <authorList>
            <person name="Hellsten U."/>
            <person name="Grimwood J."/>
            <person name="Chapman J.A."/>
            <person name="Shapiro H."/>
            <person name="Aerts A."/>
            <person name="Otillar R.P."/>
            <person name="Terry A.Y."/>
            <person name="Boore J.L."/>
            <person name="Simakov O."/>
            <person name="Marletaz F."/>
            <person name="Cho S.-J."/>
            <person name="Edsinger-Gonzales E."/>
            <person name="Havlak P."/>
            <person name="Kuo D.-H."/>
            <person name="Larsson T."/>
            <person name="Lv J."/>
            <person name="Arendt D."/>
            <person name="Savage R."/>
            <person name="Osoegawa K."/>
            <person name="de Jong P."/>
            <person name="Lindberg D.R."/>
            <person name="Seaver E.C."/>
            <person name="Weisblat D.A."/>
            <person name="Putnam N.H."/>
            <person name="Grigoriev I.V."/>
            <person name="Rokhsar D.S."/>
        </authorList>
    </citation>
    <scope>NUCLEOTIDE SEQUENCE</scope>
</reference>
<dbReference type="SUPFAM" id="SSF49758">
    <property type="entry name" value="Calpain large subunit, middle domain (domain III)"/>
    <property type="match status" value="1"/>
</dbReference>
<evidence type="ECO:0000256" key="2">
    <source>
        <dbReference type="ARBA" id="ARBA00022670"/>
    </source>
</evidence>
<evidence type="ECO:0000256" key="4">
    <source>
        <dbReference type="ARBA" id="ARBA00022807"/>
    </source>
</evidence>
<name>T1EP17_HELRO</name>
<proteinExistence type="inferred from homology"/>
<dbReference type="InterPro" id="IPR011992">
    <property type="entry name" value="EF-hand-dom_pair"/>
</dbReference>
<dbReference type="GeneID" id="20198317"/>
<dbReference type="InterPro" id="IPR022684">
    <property type="entry name" value="Calpain_cysteine_protease"/>
</dbReference>
<dbReference type="AlphaFoldDB" id="T1EP17"/>
<evidence type="ECO:0000313" key="6">
    <source>
        <dbReference type="EMBL" id="ESO12859.1"/>
    </source>
</evidence>
<protein>
    <recommendedName>
        <fullName evidence="5">Peptidase C2 calpain large subunit domain-containing protein</fullName>
    </recommendedName>
</protein>
<dbReference type="CTD" id="20198317"/>
<feature type="domain" description="Peptidase C2 calpain large subunit" evidence="5">
    <location>
        <begin position="59"/>
        <end position="174"/>
    </location>
</feature>
<accession>T1EP17</accession>
<keyword evidence="4" id="KW-0788">Thiol protease</keyword>
<comment type="similarity">
    <text evidence="1">Belongs to the peptidase C2 family.</text>
</comment>
<dbReference type="Gene3D" id="2.60.120.380">
    <property type="match status" value="1"/>
</dbReference>
<dbReference type="InParanoid" id="T1EP17"/>
<dbReference type="InterPro" id="IPR022682">
    <property type="entry name" value="Calpain_domain_III"/>
</dbReference>
<dbReference type="EMBL" id="KB095811">
    <property type="protein sequence ID" value="ESO12859.1"/>
    <property type="molecule type" value="Genomic_DNA"/>
</dbReference>
<dbReference type="HOGENOM" id="CLU_998450_0_0_1"/>
<keyword evidence="8" id="KW-1185">Reference proteome</keyword>
<dbReference type="Proteomes" id="UP000015101">
    <property type="component" value="Unassembled WGS sequence"/>
</dbReference>
<evidence type="ECO:0000256" key="1">
    <source>
        <dbReference type="ARBA" id="ARBA00007623"/>
    </source>
</evidence>
<dbReference type="SUPFAM" id="SSF47473">
    <property type="entry name" value="EF-hand"/>
    <property type="match status" value="1"/>
</dbReference>
<dbReference type="PANTHER" id="PTHR10183:SF379">
    <property type="entry name" value="CALPAIN-5"/>
    <property type="match status" value="1"/>
</dbReference>
<dbReference type="KEGG" id="hro:HELRODRAFT_159446"/>